<proteinExistence type="predicted"/>
<evidence type="ECO:0000256" key="1">
    <source>
        <dbReference type="SAM" id="MobiDB-lite"/>
    </source>
</evidence>
<accession>A0A150FXZ5</accession>
<gene>
    <name evidence="2" type="ORF">GPECTOR_141g689</name>
</gene>
<sequence>MAHWMGACCCCCRCRWASYGPLCDSAFKHLRPHPPGPAPPPTLQELTARYGAEGAQAHAASLALPPGRPVRIRATREDVAAVRGLEAFSPGQEEPEDAGEAVPLGPAGGA</sequence>
<dbReference type="EMBL" id="LSYV01000141">
    <property type="protein sequence ID" value="KXZ42491.1"/>
    <property type="molecule type" value="Genomic_DNA"/>
</dbReference>
<keyword evidence="3" id="KW-1185">Reference proteome</keyword>
<feature type="region of interest" description="Disordered" evidence="1">
    <location>
        <begin position="87"/>
        <end position="110"/>
    </location>
</feature>
<dbReference type="AlphaFoldDB" id="A0A150FXZ5"/>
<protein>
    <submittedName>
        <fullName evidence="2">Uncharacterized protein</fullName>
    </submittedName>
</protein>
<evidence type="ECO:0000313" key="3">
    <source>
        <dbReference type="Proteomes" id="UP000075714"/>
    </source>
</evidence>
<organism evidence="2 3">
    <name type="scientific">Gonium pectorale</name>
    <name type="common">Green alga</name>
    <dbReference type="NCBI Taxonomy" id="33097"/>
    <lineage>
        <taxon>Eukaryota</taxon>
        <taxon>Viridiplantae</taxon>
        <taxon>Chlorophyta</taxon>
        <taxon>core chlorophytes</taxon>
        <taxon>Chlorophyceae</taxon>
        <taxon>CS clade</taxon>
        <taxon>Chlamydomonadales</taxon>
        <taxon>Volvocaceae</taxon>
        <taxon>Gonium</taxon>
    </lineage>
</organism>
<comment type="caution">
    <text evidence="2">The sequence shown here is derived from an EMBL/GenBank/DDBJ whole genome shotgun (WGS) entry which is preliminary data.</text>
</comment>
<name>A0A150FXZ5_GONPE</name>
<reference evidence="3" key="1">
    <citation type="journal article" date="2016" name="Nat. Commun.">
        <title>The Gonium pectorale genome demonstrates co-option of cell cycle regulation during the evolution of multicellularity.</title>
        <authorList>
            <person name="Hanschen E.R."/>
            <person name="Marriage T.N."/>
            <person name="Ferris P.J."/>
            <person name="Hamaji T."/>
            <person name="Toyoda A."/>
            <person name="Fujiyama A."/>
            <person name="Neme R."/>
            <person name="Noguchi H."/>
            <person name="Minakuchi Y."/>
            <person name="Suzuki M."/>
            <person name="Kawai-Toyooka H."/>
            <person name="Smith D.R."/>
            <person name="Sparks H."/>
            <person name="Anderson J."/>
            <person name="Bakaric R."/>
            <person name="Luria V."/>
            <person name="Karger A."/>
            <person name="Kirschner M.W."/>
            <person name="Durand P.M."/>
            <person name="Michod R.E."/>
            <person name="Nozaki H."/>
            <person name="Olson B.J."/>
        </authorList>
    </citation>
    <scope>NUCLEOTIDE SEQUENCE [LARGE SCALE GENOMIC DNA]</scope>
    <source>
        <strain evidence="3">NIES-2863</strain>
    </source>
</reference>
<dbReference type="Proteomes" id="UP000075714">
    <property type="component" value="Unassembled WGS sequence"/>
</dbReference>
<evidence type="ECO:0000313" key="2">
    <source>
        <dbReference type="EMBL" id="KXZ42491.1"/>
    </source>
</evidence>